<name>A0A314UFY8_PRUYE</name>
<accession>A0A314UFY8</accession>
<evidence type="ECO:0000313" key="2">
    <source>
        <dbReference type="EMBL" id="PQM36445.1"/>
    </source>
</evidence>
<keyword evidence="3" id="KW-1185">Reference proteome</keyword>
<proteinExistence type="predicted"/>
<dbReference type="EMBL" id="PJQY01003548">
    <property type="protein sequence ID" value="PQM36445.1"/>
    <property type="molecule type" value="Genomic_DNA"/>
</dbReference>
<sequence>MAVFLERNPLSGTLSTLIQTIQTNISPVKSQHGLNNMGLKRLAQDEWVEKGCSPKKRRKSPQGEPCTSADSTVPIPIAWRQNETR</sequence>
<protein>
    <submittedName>
        <fullName evidence="2">Uncharacterized protein</fullName>
    </submittedName>
</protein>
<dbReference type="Proteomes" id="UP000250321">
    <property type="component" value="Unassembled WGS sequence"/>
</dbReference>
<gene>
    <name evidence="2" type="ORF">Pyn_25354</name>
</gene>
<comment type="caution">
    <text evidence="2">The sequence shown here is derived from an EMBL/GenBank/DDBJ whole genome shotgun (WGS) entry which is preliminary data.</text>
</comment>
<feature type="region of interest" description="Disordered" evidence="1">
    <location>
        <begin position="51"/>
        <end position="85"/>
    </location>
</feature>
<reference evidence="2 3" key="1">
    <citation type="submission" date="2018-02" db="EMBL/GenBank/DDBJ databases">
        <title>Draft genome of wild Prunus yedoensis var. nudiflora.</title>
        <authorList>
            <person name="Baek S."/>
            <person name="Kim J.-H."/>
            <person name="Choi K."/>
            <person name="Kim G.-B."/>
            <person name="Cho A."/>
            <person name="Jang H."/>
            <person name="Shin C.-H."/>
            <person name="Yu H.-J."/>
            <person name="Mun J.-H."/>
        </authorList>
    </citation>
    <scope>NUCLEOTIDE SEQUENCE [LARGE SCALE GENOMIC DNA]</scope>
    <source>
        <strain evidence="3">cv. Jeju island</strain>
        <tissue evidence="2">Leaf</tissue>
    </source>
</reference>
<organism evidence="2 3">
    <name type="scientific">Prunus yedoensis var. nudiflora</name>
    <dbReference type="NCBI Taxonomy" id="2094558"/>
    <lineage>
        <taxon>Eukaryota</taxon>
        <taxon>Viridiplantae</taxon>
        <taxon>Streptophyta</taxon>
        <taxon>Embryophyta</taxon>
        <taxon>Tracheophyta</taxon>
        <taxon>Spermatophyta</taxon>
        <taxon>Magnoliopsida</taxon>
        <taxon>eudicotyledons</taxon>
        <taxon>Gunneridae</taxon>
        <taxon>Pentapetalae</taxon>
        <taxon>rosids</taxon>
        <taxon>fabids</taxon>
        <taxon>Rosales</taxon>
        <taxon>Rosaceae</taxon>
        <taxon>Amygdaloideae</taxon>
        <taxon>Amygdaleae</taxon>
        <taxon>Prunus</taxon>
    </lineage>
</organism>
<evidence type="ECO:0000256" key="1">
    <source>
        <dbReference type="SAM" id="MobiDB-lite"/>
    </source>
</evidence>
<dbReference type="AlphaFoldDB" id="A0A314UFY8"/>
<evidence type="ECO:0000313" key="3">
    <source>
        <dbReference type="Proteomes" id="UP000250321"/>
    </source>
</evidence>